<reference evidence="1 2" key="1">
    <citation type="submission" date="2015-07" db="EMBL/GenBank/DDBJ databases">
        <authorList>
            <consortium name="Pathogen Informatics"/>
        </authorList>
    </citation>
    <scope>NUCLEOTIDE SEQUENCE [LARGE SCALE GENOMIC DNA]</scope>
    <source>
        <strain evidence="1 2">A316</strain>
    </source>
</reference>
<organism evidence="1 2">
    <name type="scientific">Vibrio cholerae</name>
    <dbReference type="NCBI Taxonomy" id="666"/>
    <lineage>
        <taxon>Bacteria</taxon>
        <taxon>Pseudomonadati</taxon>
        <taxon>Pseudomonadota</taxon>
        <taxon>Gammaproteobacteria</taxon>
        <taxon>Vibrionales</taxon>
        <taxon>Vibrionaceae</taxon>
        <taxon>Vibrio</taxon>
    </lineage>
</organism>
<accession>A0A656AYR0</accession>
<name>A0A656AYR0_VIBCL</name>
<evidence type="ECO:0000313" key="1">
    <source>
        <dbReference type="EMBL" id="CSD55148.1"/>
    </source>
</evidence>
<gene>
    <name evidence="1" type="ORF">ERS013200_04372</name>
</gene>
<sequence length="67" mass="7548">MRLQQFQPVMQVLVAVGGHCQRQFAGQLQSGELLDRHQVFVEVLELARTLHPDITGAQRVLQLRQGA</sequence>
<evidence type="ECO:0000313" key="2">
    <source>
        <dbReference type="Proteomes" id="UP000041770"/>
    </source>
</evidence>
<dbReference type="Proteomes" id="UP000041770">
    <property type="component" value="Unassembled WGS sequence"/>
</dbReference>
<protein>
    <submittedName>
        <fullName evidence="1">Uncharacterized protein</fullName>
    </submittedName>
</protein>
<dbReference type="EMBL" id="CWQY01000151">
    <property type="protein sequence ID" value="CSD55148.1"/>
    <property type="molecule type" value="Genomic_DNA"/>
</dbReference>
<proteinExistence type="predicted"/>
<dbReference type="AlphaFoldDB" id="A0A656AYR0"/>